<evidence type="ECO:0000313" key="8">
    <source>
        <dbReference type="Proteomes" id="UP000199229"/>
    </source>
</evidence>
<dbReference type="Proteomes" id="UP000199229">
    <property type="component" value="Unassembled WGS sequence"/>
</dbReference>
<gene>
    <name evidence="7" type="ORF">SAMN05192565_11563</name>
</gene>
<dbReference type="RefSeq" id="WP_091972706.1">
    <property type="nucleotide sequence ID" value="NZ_FOPM01000015.1"/>
</dbReference>
<evidence type="ECO:0000256" key="2">
    <source>
        <dbReference type="ARBA" id="ARBA00022475"/>
    </source>
</evidence>
<dbReference type="OrthoDB" id="9809785at2"/>
<dbReference type="GO" id="GO:0005886">
    <property type="term" value="C:plasma membrane"/>
    <property type="evidence" value="ECO:0007669"/>
    <property type="project" value="UniProtKB-SubCell"/>
</dbReference>
<keyword evidence="8" id="KW-1185">Reference proteome</keyword>
<evidence type="ECO:0000256" key="6">
    <source>
        <dbReference type="SAM" id="Phobius"/>
    </source>
</evidence>
<evidence type="ECO:0000256" key="3">
    <source>
        <dbReference type="ARBA" id="ARBA00022692"/>
    </source>
</evidence>
<proteinExistence type="predicted"/>
<feature type="transmembrane region" description="Helical" evidence="6">
    <location>
        <begin position="93"/>
        <end position="110"/>
    </location>
</feature>
<feature type="transmembrane region" description="Helical" evidence="6">
    <location>
        <begin position="154"/>
        <end position="172"/>
    </location>
</feature>
<name>A0A1I2VIF0_9HYPH</name>
<dbReference type="PANTHER" id="PTHR47089:SF1">
    <property type="entry name" value="GUANOSINE ABC TRANSPORTER PERMEASE PROTEIN NUPP"/>
    <property type="match status" value="1"/>
</dbReference>
<dbReference type="CDD" id="cd06580">
    <property type="entry name" value="TM_PBP1_transp_TpRbsC_like"/>
    <property type="match status" value="1"/>
</dbReference>
<keyword evidence="2" id="KW-1003">Cell membrane</keyword>
<sequence length="368" mass="37667">MRLDLLPRARPSPWLDLLSPALAFLAAVLIGGVAVAALGVSPVQAFVTYFVAPLSELWSIQEVALKAAPLALIATGLAFCYRANLWNIGAEGQFVVGGLAGGCVAIATQGSQGFGSQGFTGWILPAMLAAGTLAGIAFAMIPALLRVKLGVSEILTSLMLVYVAQLLLDYMVRGPLRDPNGFNFPQSVSFDDAARLPALFEGESLHAGVPIALFGIGLGALVLARTLFGFEVRAVGASPRAAGFAGFSDARLTLGVFAISGGAAGLAGICEVAGRIGQLQPEISPGYGFTAIIVAFLGRLSPPGILLAALVIALTTIGGEGAQIDLKLPLDLTRAFQGLLLGLVLGADVLTRYHVRLVPGGPAAKAAS</sequence>
<feature type="transmembrane region" description="Helical" evidence="6">
    <location>
        <begin position="63"/>
        <end position="81"/>
    </location>
</feature>
<dbReference type="EMBL" id="FOPM01000015">
    <property type="protein sequence ID" value="SFG89084.1"/>
    <property type="molecule type" value="Genomic_DNA"/>
</dbReference>
<dbReference type="AlphaFoldDB" id="A0A1I2VIF0"/>
<keyword evidence="3 6" id="KW-0812">Transmembrane</keyword>
<comment type="subcellular location">
    <subcellularLocation>
        <location evidence="1">Cell membrane</location>
        <topology evidence="1">Multi-pass membrane protein</topology>
    </subcellularLocation>
</comment>
<dbReference type="GO" id="GO:0022857">
    <property type="term" value="F:transmembrane transporter activity"/>
    <property type="evidence" value="ECO:0007669"/>
    <property type="project" value="InterPro"/>
</dbReference>
<keyword evidence="4 6" id="KW-1133">Transmembrane helix</keyword>
<evidence type="ECO:0000256" key="5">
    <source>
        <dbReference type="ARBA" id="ARBA00023136"/>
    </source>
</evidence>
<dbReference type="Pfam" id="PF02653">
    <property type="entry name" value="BPD_transp_2"/>
    <property type="match status" value="1"/>
</dbReference>
<evidence type="ECO:0000256" key="4">
    <source>
        <dbReference type="ARBA" id="ARBA00022989"/>
    </source>
</evidence>
<feature type="transmembrane region" description="Helical" evidence="6">
    <location>
        <begin position="249"/>
        <end position="269"/>
    </location>
</feature>
<reference evidence="8" key="1">
    <citation type="submission" date="2016-10" db="EMBL/GenBank/DDBJ databases">
        <authorList>
            <person name="Varghese N."/>
            <person name="Submissions S."/>
        </authorList>
    </citation>
    <scope>NUCLEOTIDE SEQUENCE [LARGE SCALE GENOMIC DNA]</scope>
    <source>
        <strain evidence="8">Gh-105</strain>
    </source>
</reference>
<dbReference type="InterPro" id="IPR001851">
    <property type="entry name" value="ABC_transp_permease"/>
</dbReference>
<accession>A0A1I2VIF0</accession>
<feature type="transmembrane region" description="Helical" evidence="6">
    <location>
        <begin position="289"/>
        <end position="314"/>
    </location>
</feature>
<feature type="transmembrane region" description="Helical" evidence="6">
    <location>
        <begin position="122"/>
        <end position="145"/>
    </location>
</feature>
<dbReference type="STRING" id="582675.SAMN05192565_11563"/>
<feature type="transmembrane region" description="Helical" evidence="6">
    <location>
        <begin position="21"/>
        <end position="43"/>
    </location>
</feature>
<evidence type="ECO:0000256" key="1">
    <source>
        <dbReference type="ARBA" id="ARBA00004651"/>
    </source>
</evidence>
<keyword evidence="5 6" id="KW-0472">Membrane</keyword>
<dbReference type="PANTHER" id="PTHR47089">
    <property type="entry name" value="ABC TRANSPORTER, PERMEASE PROTEIN"/>
    <property type="match status" value="1"/>
</dbReference>
<organism evidence="7 8">
    <name type="scientific">Methylobacterium gossipiicola</name>
    <dbReference type="NCBI Taxonomy" id="582675"/>
    <lineage>
        <taxon>Bacteria</taxon>
        <taxon>Pseudomonadati</taxon>
        <taxon>Pseudomonadota</taxon>
        <taxon>Alphaproteobacteria</taxon>
        <taxon>Hyphomicrobiales</taxon>
        <taxon>Methylobacteriaceae</taxon>
        <taxon>Methylobacterium</taxon>
    </lineage>
</organism>
<evidence type="ECO:0000313" key="7">
    <source>
        <dbReference type="EMBL" id="SFG89084.1"/>
    </source>
</evidence>
<protein>
    <submittedName>
        <fullName evidence="7">Nucleoside ABC transporter membrane protein</fullName>
    </submittedName>
</protein>
<feature type="transmembrane region" description="Helical" evidence="6">
    <location>
        <begin position="207"/>
        <end position="228"/>
    </location>
</feature>